<dbReference type="InterPro" id="IPR016024">
    <property type="entry name" value="ARM-type_fold"/>
</dbReference>
<dbReference type="PROSITE" id="PS50166">
    <property type="entry name" value="IMPORTIN_B_NT"/>
    <property type="match status" value="1"/>
</dbReference>
<dbReference type="GO" id="GO:0005634">
    <property type="term" value="C:nucleus"/>
    <property type="evidence" value="ECO:0007669"/>
    <property type="project" value="UniProtKB-ARBA"/>
</dbReference>
<dbReference type="OrthoDB" id="7862313at2759"/>
<dbReference type="PhylomeDB" id="A0A061B6B7"/>
<organism evidence="9">
    <name type="scientific">Cyberlindnera fabianii</name>
    <name type="common">Yeast</name>
    <name type="synonym">Hansenula fabianii</name>
    <dbReference type="NCBI Taxonomy" id="36022"/>
    <lineage>
        <taxon>Eukaryota</taxon>
        <taxon>Fungi</taxon>
        <taxon>Dikarya</taxon>
        <taxon>Ascomycota</taxon>
        <taxon>Saccharomycotina</taxon>
        <taxon>Saccharomycetes</taxon>
        <taxon>Phaffomycetales</taxon>
        <taxon>Phaffomycetaceae</taxon>
        <taxon>Cyberlindnera</taxon>
    </lineage>
</organism>
<dbReference type="SMART" id="SM00913">
    <property type="entry name" value="IBN_N"/>
    <property type="match status" value="1"/>
</dbReference>
<keyword evidence="3" id="KW-0813">Transport</keyword>
<dbReference type="InterPro" id="IPR011989">
    <property type="entry name" value="ARM-like"/>
</dbReference>
<dbReference type="GO" id="GO:0006606">
    <property type="term" value="P:protein import into nucleus"/>
    <property type="evidence" value="ECO:0007669"/>
    <property type="project" value="InterPro"/>
</dbReference>
<dbReference type="Gene3D" id="1.25.10.10">
    <property type="entry name" value="Leucine-rich Repeat Variant"/>
    <property type="match status" value="1"/>
</dbReference>
<dbReference type="SUPFAM" id="SSF48371">
    <property type="entry name" value="ARM repeat"/>
    <property type="match status" value="2"/>
</dbReference>
<dbReference type="PANTHER" id="PTHR10527">
    <property type="entry name" value="IMPORTIN BETA"/>
    <property type="match status" value="1"/>
</dbReference>
<evidence type="ECO:0000256" key="5">
    <source>
        <dbReference type="ARBA" id="ARBA00022737"/>
    </source>
</evidence>
<dbReference type="GO" id="GO:0031267">
    <property type="term" value="F:small GTPase binding"/>
    <property type="evidence" value="ECO:0007669"/>
    <property type="project" value="InterPro"/>
</dbReference>
<gene>
    <name evidence="9" type="ORF">CYFA0S_11e01750g</name>
</gene>
<evidence type="ECO:0000256" key="7">
    <source>
        <dbReference type="ARBA" id="ARBA00023242"/>
    </source>
</evidence>
<dbReference type="Pfam" id="PF25780">
    <property type="entry name" value="TPR_IPO5"/>
    <property type="match status" value="1"/>
</dbReference>
<name>A0A061B6B7_CYBFA</name>
<dbReference type="Pfam" id="PF03810">
    <property type="entry name" value="IBN_N"/>
    <property type="match status" value="1"/>
</dbReference>
<dbReference type="InterPro" id="IPR040122">
    <property type="entry name" value="Importin_beta"/>
</dbReference>
<protein>
    <submittedName>
        <fullName evidence="9">CYFA0S11e01750g1_1</fullName>
    </submittedName>
</protein>
<evidence type="ECO:0000259" key="8">
    <source>
        <dbReference type="PROSITE" id="PS50166"/>
    </source>
</evidence>
<dbReference type="AlphaFoldDB" id="A0A061B6B7"/>
<accession>A0A061B6B7</accession>
<evidence type="ECO:0000313" key="9">
    <source>
        <dbReference type="EMBL" id="CDR43218.1"/>
    </source>
</evidence>
<sequence>MDSQFVAALEQLLIQAATPDSSVIKAATAKLSSEFYVQPVALPALLQIVQTNQNEQTRFLAAVEARKLVAKHWESLDEATRTHIKDEILKTAFTESVKNIRHQIARIIPSIAEFEFEKGKWTEIFQILITASTDDSSVQNKETAVFILFSLLESGIAEIGNNIGSFIELFTKTAADQSSIDVRIYSVLCLGVCSAIAEGVVDENPSLAGLVQNAIPSMVQVLKEVIAAGDSVHAKMVFNTFNDLLLLDTKLLGDNIVGLIQIMIEIALNTDVDEDIRNFSIQFLSSAVTFRKNKIISKKLGRDITLAALKIASSEIDIEAELDDEEDDNENEESDPSSLALRLIAISASELPPSQVVNTIFEQLPAMLGSSNQFERRAGVLSMGVAVVGAPDYYTTQLEKIMTALVAGLKDSELIVRVAALRSLSELISELKEYMSKYYEQLLPLLIEAIDSATHATVYKYACTSLDVLIEYMSVEAVSKYIDPLMTKLFHMLQVTENSKLRAIIVSAIGSTAYAAGSSFIPYFAKSIETLEPYIKDAAAIEGMSDDDIELRALSFENISTMARAVKSETFGQFAAPLIDAAYAAIQSDNSRLKESGFAFITNMAKVYGKEFAPFLPNILPEIYRCLEQEEFALGGQDDDENELGEEEDFQDNFQVHTGITIEKDIAAIALAELALGTKELFIPHVEKSVTALIEQAKESYGMRETALTSLWKVADALMSTQLQPKKFPKGAPSGSYIDSNTLAVVQQARALSIESLPEEYEFAMVTAILESITELLFKYGPIIVMDNGDSSYLQKLCGDLMTIIKGEHLCQTLDDEELADDEELDSSESDSLLYESALELLVALATALGPNFDQIFGSFKDIIATAATGKDKAKRITAVGALADISIGLKEANPYTDSLLQLLVERLQNDKSVEVRGNAAYGVGVLVFYGQADYSSTYPAIFNALSQLLSKVEKKAANVAEDDEETQDNVNRGFANACGCVARLALKHQDATPLNVVLPSLFEHLPLKIAFEENKPIFELFIKLYHSGNQEIVQYTPKVLEIFAHVFVKQAEIEKLERESTLGREENIDALKQFDGAEIKNNVVELLKYLNSNFNGVVSQNEILASVIA</sequence>
<feature type="domain" description="Importin N-terminal" evidence="8">
    <location>
        <begin position="27"/>
        <end position="94"/>
    </location>
</feature>
<reference evidence="9" key="1">
    <citation type="journal article" date="2014" name="Genome Announc.">
        <title>Genome sequence of the yeast Cyberlindnera fabianii (Hansenula fabianii).</title>
        <authorList>
            <person name="Freel K.C."/>
            <person name="Sarilar V."/>
            <person name="Neuveglise C."/>
            <person name="Devillers H."/>
            <person name="Friedrich A."/>
            <person name="Schacherer J."/>
        </authorList>
    </citation>
    <scope>NUCLEOTIDE SEQUENCE</scope>
    <source>
        <strain evidence="9">YJS4271</strain>
    </source>
</reference>
<dbReference type="Pfam" id="PF25574">
    <property type="entry name" value="TPR_IMB1"/>
    <property type="match status" value="2"/>
</dbReference>
<dbReference type="InterPro" id="IPR034085">
    <property type="entry name" value="TOG"/>
</dbReference>
<dbReference type="InterPro" id="IPR058584">
    <property type="entry name" value="IMB1_TNPO1-like_TPR"/>
</dbReference>
<dbReference type="VEuPathDB" id="FungiDB:BON22_2885"/>
<proteinExistence type="predicted"/>
<comment type="subcellular location">
    <subcellularLocation>
        <location evidence="2">Cytoplasm</location>
    </subcellularLocation>
    <subcellularLocation>
        <location evidence="1">Nucleus</location>
    </subcellularLocation>
</comment>
<dbReference type="SMART" id="SM01349">
    <property type="entry name" value="TOG"/>
    <property type="match status" value="1"/>
</dbReference>
<evidence type="ECO:0000256" key="2">
    <source>
        <dbReference type="ARBA" id="ARBA00004496"/>
    </source>
</evidence>
<evidence type="ECO:0000256" key="1">
    <source>
        <dbReference type="ARBA" id="ARBA00004123"/>
    </source>
</evidence>
<keyword evidence="6" id="KW-0653">Protein transport</keyword>
<dbReference type="InterPro" id="IPR057672">
    <property type="entry name" value="TPR_IPO4/5"/>
</dbReference>
<keyword evidence="5" id="KW-0677">Repeat</keyword>
<keyword evidence="4" id="KW-0963">Cytoplasm</keyword>
<evidence type="ECO:0000256" key="4">
    <source>
        <dbReference type="ARBA" id="ARBA00022490"/>
    </source>
</evidence>
<evidence type="ECO:0000256" key="6">
    <source>
        <dbReference type="ARBA" id="ARBA00022927"/>
    </source>
</evidence>
<evidence type="ECO:0000256" key="3">
    <source>
        <dbReference type="ARBA" id="ARBA00022448"/>
    </source>
</evidence>
<dbReference type="EMBL" id="LK052896">
    <property type="protein sequence ID" value="CDR43218.1"/>
    <property type="molecule type" value="Genomic_DNA"/>
</dbReference>
<keyword evidence="7" id="KW-0539">Nucleus</keyword>
<dbReference type="GO" id="GO:0005737">
    <property type="term" value="C:cytoplasm"/>
    <property type="evidence" value="ECO:0007669"/>
    <property type="project" value="UniProtKB-SubCell"/>
</dbReference>
<dbReference type="InterPro" id="IPR001494">
    <property type="entry name" value="Importin-beta_N"/>
</dbReference>